<protein>
    <submittedName>
        <fullName evidence="1">Uncharacterized protein</fullName>
    </submittedName>
</protein>
<gene>
    <name evidence="1" type="ORF">M9458_035368</name>
</gene>
<dbReference type="Proteomes" id="UP001529510">
    <property type="component" value="Unassembled WGS sequence"/>
</dbReference>
<proteinExistence type="predicted"/>
<dbReference type="AlphaFoldDB" id="A0ABD0PAH6"/>
<name>A0ABD0PAH6_CIRMR</name>
<keyword evidence="2" id="KW-1185">Reference proteome</keyword>
<dbReference type="EMBL" id="JAMKFB020000017">
    <property type="protein sequence ID" value="KAL0170772.1"/>
    <property type="molecule type" value="Genomic_DNA"/>
</dbReference>
<reference evidence="1 2" key="1">
    <citation type="submission" date="2024-05" db="EMBL/GenBank/DDBJ databases">
        <title>Genome sequencing and assembly of Indian major carp, Cirrhinus mrigala (Hamilton, 1822).</title>
        <authorList>
            <person name="Mohindra V."/>
            <person name="Chowdhury L.M."/>
            <person name="Lal K."/>
            <person name="Jena J.K."/>
        </authorList>
    </citation>
    <scope>NUCLEOTIDE SEQUENCE [LARGE SCALE GENOMIC DNA]</scope>
    <source>
        <strain evidence="1">CM1030</strain>
        <tissue evidence="1">Blood</tissue>
    </source>
</reference>
<organism evidence="1 2">
    <name type="scientific">Cirrhinus mrigala</name>
    <name type="common">Mrigala</name>
    <dbReference type="NCBI Taxonomy" id="683832"/>
    <lineage>
        <taxon>Eukaryota</taxon>
        <taxon>Metazoa</taxon>
        <taxon>Chordata</taxon>
        <taxon>Craniata</taxon>
        <taxon>Vertebrata</taxon>
        <taxon>Euteleostomi</taxon>
        <taxon>Actinopterygii</taxon>
        <taxon>Neopterygii</taxon>
        <taxon>Teleostei</taxon>
        <taxon>Ostariophysi</taxon>
        <taxon>Cypriniformes</taxon>
        <taxon>Cyprinidae</taxon>
        <taxon>Labeoninae</taxon>
        <taxon>Labeonini</taxon>
        <taxon>Cirrhinus</taxon>
    </lineage>
</organism>
<feature type="non-terminal residue" evidence="1">
    <location>
        <position position="51"/>
    </location>
</feature>
<evidence type="ECO:0000313" key="1">
    <source>
        <dbReference type="EMBL" id="KAL0170772.1"/>
    </source>
</evidence>
<evidence type="ECO:0000313" key="2">
    <source>
        <dbReference type="Proteomes" id="UP001529510"/>
    </source>
</evidence>
<feature type="non-terminal residue" evidence="1">
    <location>
        <position position="1"/>
    </location>
</feature>
<sequence length="51" mass="6080">GWGWSPIGNRPVLFHSRKSKASSQILILNRPQNKGIYDINRRIFHYRPQFE</sequence>
<accession>A0ABD0PAH6</accession>
<comment type="caution">
    <text evidence="1">The sequence shown here is derived from an EMBL/GenBank/DDBJ whole genome shotgun (WGS) entry which is preliminary data.</text>
</comment>